<dbReference type="EMBL" id="JYDV01000110">
    <property type="protein sequence ID" value="KRZ32495.1"/>
    <property type="molecule type" value="Genomic_DNA"/>
</dbReference>
<comment type="caution">
    <text evidence="1">The sequence shown here is derived from an EMBL/GenBank/DDBJ whole genome shotgun (WGS) entry which is preliminary data.</text>
</comment>
<proteinExistence type="predicted"/>
<evidence type="ECO:0000313" key="2">
    <source>
        <dbReference type="Proteomes" id="UP000054826"/>
    </source>
</evidence>
<evidence type="ECO:0000313" key="1">
    <source>
        <dbReference type="EMBL" id="KRZ32495.1"/>
    </source>
</evidence>
<organism evidence="1 2">
    <name type="scientific">Trichinella pseudospiralis</name>
    <name type="common">Parasitic roundworm</name>
    <dbReference type="NCBI Taxonomy" id="6337"/>
    <lineage>
        <taxon>Eukaryota</taxon>
        <taxon>Metazoa</taxon>
        <taxon>Ecdysozoa</taxon>
        <taxon>Nematoda</taxon>
        <taxon>Enoplea</taxon>
        <taxon>Dorylaimia</taxon>
        <taxon>Trichinellida</taxon>
        <taxon>Trichinellidae</taxon>
        <taxon>Trichinella</taxon>
    </lineage>
</organism>
<feature type="non-terminal residue" evidence="1">
    <location>
        <position position="1"/>
    </location>
</feature>
<protein>
    <submittedName>
        <fullName evidence="1">Uncharacterized protein</fullName>
    </submittedName>
</protein>
<dbReference type="Proteomes" id="UP000054826">
    <property type="component" value="Unassembled WGS sequence"/>
</dbReference>
<feature type="non-terminal residue" evidence="1">
    <location>
        <position position="123"/>
    </location>
</feature>
<accession>A0A0V1JC24</accession>
<sequence length="123" mass="13707">LRNLSSVDDQFCISISPVIRCRTTQPAALTFIECLLICQAFQLPSTIEYHLWSFSTATMQSICPKQRAHSSSNTNLLTCCNLDDGTAGADRLFSSSIIAQWSVVTEGHATTNFEIFHYSYAIY</sequence>
<gene>
    <name evidence="1" type="ORF">T4C_9283</name>
</gene>
<dbReference type="AlphaFoldDB" id="A0A0V1JC24"/>
<name>A0A0V1JC24_TRIPS</name>
<reference evidence="1 2" key="1">
    <citation type="submission" date="2015-01" db="EMBL/GenBank/DDBJ databases">
        <title>Evolution of Trichinella species and genotypes.</title>
        <authorList>
            <person name="Korhonen P.K."/>
            <person name="Edoardo P."/>
            <person name="Giuseppe L.R."/>
            <person name="Gasser R.B."/>
        </authorList>
    </citation>
    <scope>NUCLEOTIDE SEQUENCE [LARGE SCALE GENOMIC DNA]</scope>
    <source>
        <strain evidence="1">ISS176</strain>
    </source>
</reference>